<keyword evidence="3" id="KW-1185">Reference proteome</keyword>
<gene>
    <name evidence="2" type="ORF">COCMIDRAFT_37107</name>
</gene>
<feature type="compositionally biased region" description="Low complexity" evidence="1">
    <location>
        <begin position="92"/>
        <end position="108"/>
    </location>
</feature>
<feature type="region of interest" description="Disordered" evidence="1">
    <location>
        <begin position="39"/>
        <end position="116"/>
    </location>
</feature>
<sequence length="220" mass="25289">MSEVQWECLVLTCHVHWSFTRLKNECKKRLRVLVRRADYPSHPLLPPSPRTLPHPPLQKAKSTSKSPPPTRLPPTAMKSTKTSQPAVPLPATPTAATPPGTATPTYTTSQDHEGRKQQILKRLEIIHNKVASRSKVFIDASHKHYRMCLKREYKPYVDLDPEVNLAMLYITCERERQTLDEVIKMQLEVGRRARLLEEAVAEEKRLDAEFWELVNKNKKG</sequence>
<evidence type="ECO:0000256" key="1">
    <source>
        <dbReference type="SAM" id="MobiDB-lite"/>
    </source>
</evidence>
<reference evidence="2 3" key="1">
    <citation type="journal article" date="2013" name="PLoS Genet.">
        <title>Comparative genome structure, secondary metabolite, and effector coding capacity across Cochliobolus pathogens.</title>
        <authorList>
            <person name="Condon B.J."/>
            <person name="Leng Y."/>
            <person name="Wu D."/>
            <person name="Bushley K.E."/>
            <person name="Ohm R.A."/>
            <person name="Otillar R."/>
            <person name="Martin J."/>
            <person name="Schackwitz W."/>
            <person name="Grimwood J."/>
            <person name="MohdZainudin N."/>
            <person name="Xue C."/>
            <person name="Wang R."/>
            <person name="Manning V.A."/>
            <person name="Dhillon B."/>
            <person name="Tu Z.J."/>
            <person name="Steffenson B.J."/>
            <person name="Salamov A."/>
            <person name="Sun H."/>
            <person name="Lowry S."/>
            <person name="LaButti K."/>
            <person name="Han J."/>
            <person name="Copeland A."/>
            <person name="Lindquist E."/>
            <person name="Barry K."/>
            <person name="Schmutz J."/>
            <person name="Baker S.E."/>
            <person name="Ciuffetti L.M."/>
            <person name="Grigoriev I.V."/>
            <person name="Zhong S."/>
            <person name="Turgeon B.G."/>
        </authorList>
    </citation>
    <scope>NUCLEOTIDE SEQUENCE [LARGE SCALE GENOMIC DNA]</scope>
    <source>
        <strain evidence="2 3">ATCC 44560</strain>
    </source>
</reference>
<dbReference type="AlphaFoldDB" id="W6Z585"/>
<evidence type="ECO:0000313" key="3">
    <source>
        <dbReference type="Proteomes" id="UP000054032"/>
    </source>
</evidence>
<evidence type="ECO:0000313" key="2">
    <source>
        <dbReference type="EMBL" id="EUC45145.1"/>
    </source>
</evidence>
<dbReference type="RefSeq" id="XP_007688342.1">
    <property type="nucleotide sequence ID" value="XM_007690152.1"/>
</dbReference>
<dbReference type="KEGG" id="bor:COCMIDRAFT_37107"/>
<protein>
    <submittedName>
        <fullName evidence="2">Uncharacterized protein</fullName>
    </submittedName>
</protein>
<accession>W6Z585</accession>
<dbReference type="HOGENOM" id="CLU_109435_0_0_1"/>
<feature type="compositionally biased region" description="Pro residues" evidence="1">
    <location>
        <begin position="43"/>
        <end position="56"/>
    </location>
</feature>
<dbReference type="Proteomes" id="UP000054032">
    <property type="component" value="Unassembled WGS sequence"/>
</dbReference>
<organism evidence="2 3">
    <name type="scientific">Bipolaris oryzae ATCC 44560</name>
    <dbReference type="NCBI Taxonomy" id="930090"/>
    <lineage>
        <taxon>Eukaryota</taxon>
        <taxon>Fungi</taxon>
        <taxon>Dikarya</taxon>
        <taxon>Ascomycota</taxon>
        <taxon>Pezizomycotina</taxon>
        <taxon>Dothideomycetes</taxon>
        <taxon>Pleosporomycetidae</taxon>
        <taxon>Pleosporales</taxon>
        <taxon>Pleosporineae</taxon>
        <taxon>Pleosporaceae</taxon>
        <taxon>Bipolaris</taxon>
    </lineage>
</organism>
<name>W6Z585_COCMI</name>
<dbReference type="OrthoDB" id="3695194at2759"/>
<dbReference type="GeneID" id="19123183"/>
<proteinExistence type="predicted"/>
<dbReference type="EMBL" id="KI963990">
    <property type="protein sequence ID" value="EUC45145.1"/>
    <property type="molecule type" value="Genomic_DNA"/>
</dbReference>